<comment type="caution">
    <text evidence="2">The sequence shown here is derived from an EMBL/GenBank/DDBJ whole genome shotgun (WGS) entry which is preliminary data.</text>
</comment>
<proteinExistence type="predicted"/>
<evidence type="ECO:0000313" key="2">
    <source>
        <dbReference type="EMBL" id="PTU75657.1"/>
    </source>
</evidence>
<organism evidence="2 3">
    <name type="scientific">Pseudomonas mangrovi</name>
    <dbReference type="NCBI Taxonomy" id="2161748"/>
    <lineage>
        <taxon>Bacteria</taxon>
        <taxon>Pseudomonadati</taxon>
        <taxon>Pseudomonadota</taxon>
        <taxon>Gammaproteobacteria</taxon>
        <taxon>Pseudomonadales</taxon>
        <taxon>Pseudomonadaceae</taxon>
        <taxon>Pseudomonas</taxon>
    </lineage>
</organism>
<dbReference type="OrthoDB" id="6725579at2"/>
<dbReference type="GO" id="GO:0015074">
    <property type="term" value="P:DNA integration"/>
    <property type="evidence" value="ECO:0007669"/>
    <property type="project" value="InterPro"/>
</dbReference>
<evidence type="ECO:0000256" key="1">
    <source>
        <dbReference type="ARBA" id="ARBA00023172"/>
    </source>
</evidence>
<sequence length="775" mass="86634">MKNSQGSAQSMLNKYLGRLERLINEYREAELAQFEGHGGKKAKFDDLVWYHVDPNTGRRTRFLCGVHGRKGKGNAGNHPIYALPYPYDHLIKVWIIETTNTPLSVNEKKTRTSVARKLLSLMDGDLYEQSECTITSLNLGARSADRLRPFLAFCAEKGVMRKVNLKGSDSRDRTGHATFDNTLEKLPDIQAVLALADIFSTVFEYVDEHGSLRPGKEIKIHDALVVTFGTLSLASPNRTSAEIPVLPKQRLHCYSESNGEPVYYLDWIGSKGYGNNKNHILAVLADPIKKAMNFFYKACEPARILCRFYENPDQSLKALLGGFEIAPELKRNLNLAQRPNLFTLGYALGFYGANDCVPILKEGVDLTSTYKSQRGHFFEKKPIYSLRPKDQLSVSQTRSAALAGLPHLFGYANMPKVFSDKSVVSVEEVQEWWIAFYRTSILPEFPLSFSSGESSIKLKDAMFCFLGSWLYGAPESVGSGGKVFQKTNYAVVPLASLGASVLTRLVGQGRYTTSIFQDYGFSSELILRPHSLRHLSNTLADLSSIPVEIITAWSGRKNPEQTHTYIHTTHDEKASRVSAILNSPDIDRRDIRVVSQNQLTQTTNLPASVTSTGLCTQNLNVTPCNYLNDFVSQCFMCPETCHIAGDVKTIEFFEKDLSFQTLRLESVACDPRLPNSQAMRQWYLIHSRNTHILSMLNDLMKSKPVGTMIRYSNKNSEFSLTDLNTKIITKVACALPDFEARLKGIIEDKTARTASDANPELRSLLSSFGLSEGEV</sequence>
<protein>
    <recommendedName>
        <fullName evidence="4">Integrase</fullName>
    </recommendedName>
</protein>
<dbReference type="RefSeq" id="WP_062832653.1">
    <property type="nucleotide sequence ID" value="NZ_QASN01000006.1"/>
</dbReference>
<dbReference type="Gene3D" id="1.10.443.10">
    <property type="entry name" value="Intergrase catalytic core"/>
    <property type="match status" value="1"/>
</dbReference>
<evidence type="ECO:0008006" key="4">
    <source>
        <dbReference type="Google" id="ProtNLM"/>
    </source>
</evidence>
<dbReference type="GO" id="GO:0006310">
    <property type="term" value="P:DNA recombination"/>
    <property type="evidence" value="ECO:0007669"/>
    <property type="project" value="UniProtKB-KW"/>
</dbReference>
<dbReference type="EMBL" id="QASN01000006">
    <property type="protein sequence ID" value="PTU75657.1"/>
    <property type="molecule type" value="Genomic_DNA"/>
</dbReference>
<reference evidence="2 3" key="1">
    <citation type="submission" date="2018-04" db="EMBL/GenBank/DDBJ databases">
        <title>Pseudomonas sp. nov., isolated from mangrove soil.</title>
        <authorList>
            <person name="Chen C."/>
        </authorList>
    </citation>
    <scope>NUCLEOTIDE SEQUENCE [LARGE SCALE GENOMIC DNA]</scope>
    <source>
        <strain evidence="2 3">TC-11</strain>
    </source>
</reference>
<dbReference type="SUPFAM" id="SSF56349">
    <property type="entry name" value="DNA breaking-rejoining enzymes"/>
    <property type="match status" value="1"/>
</dbReference>
<dbReference type="InterPro" id="IPR011010">
    <property type="entry name" value="DNA_brk_join_enz"/>
</dbReference>
<keyword evidence="3" id="KW-1185">Reference proteome</keyword>
<accession>A0A2T5PD66</accession>
<keyword evidence="1" id="KW-0233">DNA recombination</keyword>
<gene>
    <name evidence="2" type="ORF">DBO85_03005</name>
</gene>
<dbReference type="GO" id="GO:0003677">
    <property type="term" value="F:DNA binding"/>
    <property type="evidence" value="ECO:0007669"/>
    <property type="project" value="InterPro"/>
</dbReference>
<dbReference type="InterPro" id="IPR013762">
    <property type="entry name" value="Integrase-like_cat_sf"/>
</dbReference>
<evidence type="ECO:0000313" key="3">
    <source>
        <dbReference type="Proteomes" id="UP000244064"/>
    </source>
</evidence>
<dbReference type="Proteomes" id="UP000244064">
    <property type="component" value="Unassembled WGS sequence"/>
</dbReference>
<dbReference type="AlphaFoldDB" id="A0A2T5PD66"/>
<name>A0A2T5PD66_9PSED</name>